<dbReference type="RefSeq" id="WP_341876403.1">
    <property type="nucleotide sequence ID" value="NZ_CP121687.1"/>
</dbReference>
<dbReference type="Proteomes" id="UP001486565">
    <property type="component" value="Chromosome"/>
</dbReference>
<keyword evidence="2" id="KW-1185">Reference proteome</keyword>
<organism evidence="1 2">
    <name type="scientific">Defluviitalea saccharophila</name>
    <dbReference type="NCBI Taxonomy" id="879970"/>
    <lineage>
        <taxon>Bacteria</taxon>
        <taxon>Bacillati</taxon>
        <taxon>Bacillota</taxon>
        <taxon>Clostridia</taxon>
        <taxon>Lachnospirales</taxon>
        <taxon>Defluviitaleaceae</taxon>
        <taxon>Defluviitalea</taxon>
    </lineage>
</organism>
<name>A0ABZ2Y5Z3_9FIRM</name>
<evidence type="ECO:0000313" key="2">
    <source>
        <dbReference type="Proteomes" id="UP001486565"/>
    </source>
</evidence>
<sequence length="100" mass="11481">MTNEKLAAQHYLKTNILGAYETADIIWQSDSEGTSHRTFADSFVYTDETSHTIERDMVVEDRVFRVHSVFPVRSASTPTKKMLSVIENDLEKALKKARFQ</sequence>
<protein>
    <submittedName>
        <fullName evidence="1">Uncharacterized protein</fullName>
    </submittedName>
</protein>
<proteinExistence type="predicted"/>
<evidence type="ECO:0000313" key="1">
    <source>
        <dbReference type="EMBL" id="WZL69407.1"/>
    </source>
</evidence>
<accession>A0ABZ2Y5Z3</accession>
<reference evidence="1 2" key="1">
    <citation type="submission" date="2023-03" db="EMBL/GenBank/DDBJ databases">
        <title>Novel Species.</title>
        <authorList>
            <person name="Ma S."/>
        </authorList>
    </citation>
    <scope>NUCLEOTIDE SEQUENCE [LARGE SCALE GENOMIC DNA]</scope>
    <source>
        <strain evidence="1 2">LIND6LT2</strain>
    </source>
</reference>
<gene>
    <name evidence="1" type="ORF">QBE51_11470</name>
</gene>
<dbReference type="EMBL" id="CP121687">
    <property type="protein sequence ID" value="WZL69407.1"/>
    <property type="molecule type" value="Genomic_DNA"/>
</dbReference>